<protein>
    <recommendedName>
        <fullName evidence="4">CHY-type domain-containing protein</fullName>
    </recommendedName>
</protein>
<gene>
    <name evidence="5" type="ORF">E0486_09245</name>
</gene>
<keyword evidence="2" id="KW-0863">Zinc-finger</keyword>
<dbReference type="GO" id="GO:0008270">
    <property type="term" value="F:zinc ion binding"/>
    <property type="evidence" value="ECO:0007669"/>
    <property type="project" value="UniProtKB-KW"/>
</dbReference>
<accession>A0A4R4DZV8</accession>
<evidence type="ECO:0000313" key="6">
    <source>
        <dbReference type="Proteomes" id="UP000295164"/>
    </source>
</evidence>
<dbReference type="InterPro" id="IPR008913">
    <property type="entry name" value="Znf_CHY"/>
</dbReference>
<sequence>MEVKGKPVDAQTRCVHYHSPMDVIAIRFKCCGDYYPCIHCHEETAGHPVQRWPEAEWSMRAVLCGVCRHELTIREYFDSAYACPSCGAAFNPGCRNHNHLYFEV</sequence>
<dbReference type="InterPro" id="IPR037274">
    <property type="entry name" value="Znf_CHY_sf"/>
</dbReference>
<proteinExistence type="predicted"/>
<dbReference type="AlphaFoldDB" id="A0A4R4DZV8"/>
<dbReference type="Pfam" id="PF05495">
    <property type="entry name" value="zf-CHY"/>
    <property type="match status" value="1"/>
</dbReference>
<dbReference type="OrthoDB" id="882119at2"/>
<keyword evidence="6" id="KW-1185">Reference proteome</keyword>
<evidence type="ECO:0000256" key="1">
    <source>
        <dbReference type="ARBA" id="ARBA00022723"/>
    </source>
</evidence>
<dbReference type="RefSeq" id="WP_131851878.1">
    <property type="nucleotide sequence ID" value="NZ_SKFH01000011.1"/>
</dbReference>
<dbReference type="SUPFAM" id="SSF161219">
    <property type="entry name" value="CHY zinc finger-like"/>
    <property type="match status" value="1"/>
</dbReference>
<comment type="caution">
    <text evidence="5">The sequence shown here is derived from an EMBL/GenBank/DDBJ whole genome shotgun (WGS) entry which is preliminary data.</text>
</comment>
<dbReference type="EMBL" id="SKFH01000011">
    <property type="protein sequence ID" value="TCZ72264.1"/>
    <property type="molecule type" value="Genomic_DNA"/>
</dbReference>
<dbReference type="PROSITE" id="PS51266">
    <property type="entry name" value="ZF_CHY"/>
    <property type="match status" value="1"/>
</dbReference>
<dbReference type="PANTHER" id="PTHR28082">
    <property type="entry name" value="ZINC FINGER PROTEIN"/>
    <property type="match status" value="1"/>
</dbReference>
<feature type="domain" description="CHY-type" evidence="4">
    <location>
        <begin position="7"/>
        <end position="88"/>
    </location>
</feature>
<organism evidence="5 6">
    <name type="scientific">Flaviaesturariibacter aridisoli</name>
    <dbReference type="NCBI Taxonomy" id="2545761"/>
    <lineage>
        <taxon>Bacteria</taxon>
        <taxon>Pseudomonadati</taxon>
        <taxon>Bacteroidota</taxon>
        <taxon>Chitinophagia</taxon>
        <taxon>Chitinophagales</taxon>
        <taxon>Chitinophagaceae</taxon>
        <taxon>Flaviaestuariibacter</taxon>
    </lineage>
</organism>
<dbReference type="InterPro" id="IPR052604">
    <property type="entry name" value="Mito_Tim_assembly_helper"/>
</dbReference>
<reference evidence="5 6" key="1">
    <citation type="submission" date="2019-03" db="EMBL/GenBank/DDBJ databases">
        <authorList>
            <person name="Kim M.K.M."/>
        </authorList>
    </citation>
    <scope>NUCLEOTIDE SEQUENCE [LARGE SCALE GENOMIC DNA]</scope>
    <source>
        <strain evidence="5 6">17J68-15</strain>
    </source>
</reference>
<dbReference type="InterPro" id="IPR016694">
    <property type="entry name" value="UCP017292"/>
</dbReference>
<dbReference type="GO" id="GO:0045041">
    <property type="term" value="P:protein import into mitochondrial intermembrane space"/>
    <property type="evidence" value="ECO:0007669"/>
    <property type="project" value="TreeGrafter"/>
</dbReference>
<evidence type="ECO:0000313" key="5">
    <source>
        <dbReference type="EMBL" id="TCZ72264.1"/>
    </source>
</evidence>
<evidence type="ECO:0000256" key="2">
    <source>
        <dbReference type="ARBA" id="ARBA00022771"/>
    </source>
</evidence>
<name>A0A4R4DZV8_9BACT</name>
<dbReference type="Proteomes" id="UP000295164">
    <property type="component" value="Unassembled WGS sequence"/>
</dbReference>
<evidence type="ECO:0000256" key="3">
    <source>
        <dbReference type="ARBA" id="ARBA00022833"/>
    </source>
</evidence>
<keyword evidence="3" id="KW-0862">Zinc</keyword>
<dbReference type="PIRSF" id="PIRSF017292">
    <property type="entry name" value="UCP017292_Znf_CHY"/>
    <property type="match status" value="1"/>
</dbReference>
<keyword evidence="1" id="KW-0479">Metal-binding</keyword>
<evidence type="ECO:0000259" key="4">
    <source>
        <dbReference type="PROSITE" id="PS51266"/>
    </source>
</evidence>
<dbReference type="PANTHER" id="PTHR28082:SF1">
    <property type="entry name" value="HELPER OF TIM PROTEIN 13"/>
    <property type="match status" value="1"/>
</dbReference>